<dbReference type="GO" id="GO:0005829">
    <property type="term" value="C:cytosol"/>
    <property type="evidence" value="ECO:0007669"/>
    <property type="project" value="TreeGrafter"/>
</dbReference>
<gene>
    <name evidence="2" type="ORF">GPY61_04660</name>
</gene>
<evidence type="ECO:0000313" key="3">
    <source>
        <dbReference type="Proteomes" id="UP000443353"/>
    </source>
</evidence>
<dbReference type="PROSITE" id="PS50042">
    <property type="entry name" value="CNMP_BINDING_3"/>
    <property type="match status" value="1"/>
</dbReference>
<dbReference type="PANTHER" id="PTHR11635:SF152">
    <property type="entry name" value="CAMP-DEPENDENT PROTEIN KINASE TYPE I REGULATORY SUBUNIT-RELATED"/>
    <property type="match status" value="1"/>
</dbReference>
<dbReference type="GO" id="GO:0004862">
    <property type="term" value="F:cAMP-dependent protein kinase inhibitor activity"/>
    <property type="evidence" value="ECO:0007669"/>
    <property type="project" value="TreeGrafter"/>
</dbReference>
<dbReference type="Proteomes" id="UP000443353">
    <property type="component" value="Unassembled WGS sequence"/>
</dbReference>
<dbReference type="EMBL" id="WSES01000001">
    <property type="protein sequence ID" value="MVW59216.1"/>
    <property type="molecule type" value="Genomic_DNA"/>
</dbReference>
<dbReference type="GO" id="GO:0034236">
    <property type="term" value="F:protein kinase A catalytic subunit binding"/>
    <property type="evidence" value="ECO:0007669"/>
    <property type="project" value="TreeGrafter"/>
</dbReference>
<dbReference type="CDD" id="cd00038">
    <property type="entry name" value="CAP_ED"/>
    <property type="match status" value="1"/>
</dbReference>
<dbReference type="RefSeq" id="WP_056126189.1">
    <property type="nucleotide sequence ID" value="NZ_CP168562.1"/>
</dbReference>
<dbReference type="InterPro" id="IPR000595">
    <property type="entry name" value="cNMP-bd_dom"/>
</dbReference>
<protein>
    <submittedName>
        <fullName evidence="2">Cyclic nucleotide-binding domain-containing protein</fullName>
    </submittedName>
</protein>
<dbReference type="SMART" id="SM00100">
    <property type="entry name" value="cNMP"/>
    <property type="match status" value="1"/>
</dbReference>
<dbReference type="InterPro" id="IPR014710">
    <property type="entry name" value="RmlC-like_jellyroll"/>
</dbReference>
<dbReference type="SUPFAM" id="SSF51206">
    <property type="entry name" value="cAMP-binding domain-like"/>
    <property type="match status" value="1"/>
</dbReference>
<accession>A0A7X3FWG0</accession>
<dbReference type="PANTHER" id="PTHR11635">
    <property type="entry name" value="CAMP-DEPENDENT PROTEIN KINASE REGULATORY CHAIN"/>
    <property type="match status" value="1"/>
</dbReference>
<proteinExistence type="predicted"/>
<dbReference type="Gene3D" id="2.60.120.10">
    <property type="entry name" value="Jelly Rolls"/>
    <property type="match status" value="1"/>
</dbReference>
<feature type="domain" description="Cyclic nucleotide-binding" evidence="1">
    <location>
        <begin position="23"/>
        <end position="125"/>
    </location>
</feature>
<dbReference type="GO" id="GO:0030552">
    <property type="term" value="F:cAMP binding"/>
    <property type="evidence" value="ECO:0007669"/>
    <property type="project" value="TreeGrafter"/>
</dbReference>
<evidence type="ECO:0000313" key="2">
    <source>
        <dbReference type="EMBL" id="MVW59216.1"/>
    </source>
</evidence>
<dbReference type="Pfam" id="PF00027">
    <property type="entry name" value="cNMP_binding"/>
    <property type="match status" value="1"/>
</dbReference>
<dbReference type="AlphaFoldDB" id="A0A7X3FWG0"/>
<name>A0A7X3FWG0_9BURK</name>
<organism evidence="2 3">
    <name type="scientific">Massilia cellulosiltytica</name>
    <dbReference type="NCBI Taxonomy" id="2683234"/>
    <lineage>
        <taxon>Bacteria</taxon>
        <taxon>Pseudomonadati</taxon>
        <taxon>Pseudomonadota</taxon>
        <taxon>Betaproteobacteria</taxon>
        <taxon>Burkholderiales</taxon>
        <taxon>Oxalobacteraceae</taxon>
        <taxon>Telluria group</taxon>
        <taxon>Massilia</taxon>
    </lineage>
</organism>
<sequence length="160" mass="17970">MIFGFLKSSTLSPRQLRLQNTPLFRSLKPLEIKFVDGLMHERRYLPDEIVFDEGEEGQALYLVMSGRVQISRSHSRGRQIVGELSAGSFFGDLALLDNSPRSAQVRALDACELAVFFRDDFLALMETDAVIGYKISLALARHIGQRLRGWLDGNAQVEAL</sequence>
<comment type="caution">
    <text evidence="2">The sequence shown here is derived from an EMBL/GenBank/DDBJ whole genome shotgun (WGS) entry which is preliminary data.</text>
</comment>
<evidence type="ECO:0000259" key="1">
    <source>
        <dbReference type="PROSITE" id="PS50042"/>
    </source>
</evidence>
<dbReference type="InterPro" id="IPR018490">
    <property type="entry name" value="cNMP-bd_dom_sf"/>
</dbReference>
<dbReference type="GO" id="GO:0005952">
    <property type="term" value="C:cAMP-dependent protein kinase complex"/>
    <property type="evidence" value="ECO:0007669"/>
    <property type="project" value="InterPro"/>
</dbReference>
<dbReference type="InterPro" id="IPR050503">
    <property type="entry name" value="cAMP-dep_PK_reg_su-like"/>
</dbReference>
<reference evidence="2 3" key="1">
    <citation type="submission" date="2019-12" db="EMBL/GenBank/DDBJ databases">
        <authorList>
            <person name="Li C."/>
            <person name="Zhao J."/>
        </authorList>
    </citation>
    <scope>NUCLEOTIDE SEQUENCE [LARGE SCALE GENOMIC DNA]</scope>
    <source>
        <strain evidence="2 3">NEAU-DD11</strain>
    </source>
</reference>
<keyword evidence="3" id="KW-1185">Reference proteome</keyword>